<feature type="transmembrane region" description="Helical" evidence="1">
    <location>
        <begin position="123"/>
        <end position="142"/>
    </location>
</feature>
<gene>
    <name evidence="2" type="ORF">KOEU_24070</name>
</gene>
<name>A0A0M0EGK3_KOMEU</name>
<feature type="transmembrane region" description="Helical" evidence="1">
    <location>
        <begin position="356"/>
        <end position="377"/>
    </location>
</feature>
<evidence type="ECO:0000256" key="1">
    <source>
        <dbReference type="SAM" id="Phobius"/>
    </source>
</evidence>
<proteinExistence type="predicted"/>
<keyword evidence="1" id="KW-0472">Membrane</keyword>
<sequence>MNGMTTDQTVQSGPLNLLKAWRLHLWVFILTCVAEMIGSVSVPLGFATITIFPLVWGMLFGAAAGLVSTRVATPVSLRRPDVQAATIVIQAAVIMFVAKQSLLVGPLIPKLLSSGWALCFQEIGHFFGTVLLALPLALLLGIKREAIGATFSVGREQNLAIIGERYGLNSPEGRGVMAEYITGTVLGALCVSIVASCITSSGLFNPLALAMASGVGSGSMMAAAAGAVAAYAPARDTAEILGFAAASNLITTTAGTYFTLLVSLPFTVFLYRVLEPRIGRFRHGAARVTPTTAGTAVQEDGPLPFSSLVLITATVSIMTLLLGNWITYGVAPWAAMTGALCIILTGLAGEGLHRLVPLRIPSVLWVTMLGMALTAPYWPGARWFAACTQHVNFLAIVTPLLTYAGISLTRDIPAFRQLGWRIVVVSLSANAGTFIFAALIAQFFI</sequence>
<protein>
    <recommendedName>
        <fullName evidence="4">DUF3100 domain-containing protein</fullName>
    </recommendedName>
</protein>
<dbReference type="EMBL" id="LHUQ01000015">
    <property type="protein sequence ID" value="KON64056.1"/>
    <property type="molecule type" value="Genomic_DNA"/>
</dbReference>
<dbReference type="Proteomes" id="UP000037566">
    <property type="component" value="Unassembled WGS sequence"/>
</dbReference>
<dbReference type="InterPro" id="IPR021450">
    <property type="entry name" value="DUF3100"/>
</dbReference>
<accession>A0A0M0EGK3</accession>
<keyword evidence="1" id="KW-1133">Transmembrane helix</keyword>
<feature type="transmembrane region" description="Helical" evidence="1">
    <location>
        <begin position="383"/>
        <end position="406"/>
    </location>
</feature>
<evidence type="ECO:0008006" key="4">
    <source>
        <dbReference type="Google" id="ProtNLM"/>
    </source>
</evidence>
<keyword evidence="3" id="KW-1185">Reference proteome</keyword>
<dbReference type="PATRIC" id="fig|33995.3.peg.2684"/>
<organism evidence="2 3">
    <name type="scientific">Komagataeibacter europaeus</name>
    <name type="common">Gluconacetobacter europaeus</name>
    <dbReference type="NCBI Taxonomy" id="33995"/>
    <lineage>
        <taxon>Bacteria</taxon>
        <taxon>Pseudomonadati</taxon>
        <taxon>Pseudomonadota</taxon>
        <taxon>Alphaproteobacteria</taxon>
        <taxon>Acetobacterales</taxon>
        <taxon>Acetobacteraceae</taxon>
        <taxon>Komagataeibacter</taxon>
    </lineage>
</organism>
<feature type="transmembrane region" description="Helical" evidence="1">
    <location>
        <begin position="418"/>
        <end position="444"/>
    </location>
</feature>
<feature type="transmembrane region" description="Helical" evidence="1">
    <location>
        <begin position="87"/>
        <end position="111"/>
    </location>
</feature>
<dbReference type="STRING" id="33995.KOEU_24070"/>
<keyword evidence="1" id="KW-0812">Transmembrane</keyword>
<feature type="transmembrane region" description="Helical" evidence="1">
    <location>
        <begin position="180"/>
        <end position="200"/>
    </location>
</feature>
<feature type="transmembrane region" description="Helical" evidence="1">
    <location>
        <begin position="20"/>
        <end position="37"/>
    </location>
</feature>
<reference evidence="2" key="1">
    <citation type="submission" date="2015-08" db="EMBL/GenBank/DDBJ databases">
        <title>Draft genome sequence of Komagataeibacter europaeus CECT 8546 a cellulose producer strain from vinegar produced by the traditional method.</title>
        <authorList>
            <person name="Poehlein A."/>
            <person name="Valera M.J."/>
            <person name="Haack F.S."/>
            <person name="Mas A."/>
            <person name="Daniel R."/>
            <person name="Streit W.R."/>
            <person name="Mateo E."/>
        </authorList>
    </citation>
    <scope>NUCLEOTIDE SEQUENCE [LARGE SCALE GENOMIC DNA]</scope>
    <source>
        <strain evidence="2">CECT 8546</strain>
    </source>
</reference>
<comment type="caution">
    <text evidence="2">The sequence shown here is derived from an EMBL/GenBank/DDBJ whole genome shotgun (WGS) entry which is preliminary data.</text>
</comment>
<feature type="transmembrane region" description="Helical" evidence="1">
    <location>
        <begin position="44"/>
        <end position="67"/>
    </location>
</feature>
<dbReference type="Pfam" id="PF11299">
    <property type="entry name" value="DUF3100"/>
    <property type="match status" value="1"/>
</dbReference>
<dbReference type="AlphaFoldDB" id="A0A0M0EGK3"/>
<evidence type="ECO:0000313" key="2">
    <source>
        <dbReference type="EMBL" id="KON64056.1"/>
    </source>
</evidence>
<feature type="transmembrane region" description="Helical" evidence="1">
    <location>
        <begin position="308"/>
        <end position="326"/>
    </location>
</feature>
<evidence type="ECO:0000313" key="3">
    <source>
        <dbReference type="Proteomes" id="UP000037566"/>
    </source>
</evidence>
<feature type="transmembrane region" description="Helical" evidence="1">
    <location>
        <begin position="207"/>
        <end position="234"/>
    </location>
</feature>
<feature type="transmembrane region" description="Helical" evidence="1">
    <location>
        <begin position="332"/>
        <end position="349"/>
    </location>
</feature>